<comment type="caution">
    <text evidence="1">The sequence shown here is derived from an EMBL/GenBank/DDBJ whole genome shotgun (WGS) entry which is preliminary data.</text>
</comment>
<dbReference type="EMBL" id="CM034396">
    <property type="protein sequence ID" value="KAJ0178104.1"/>
    <property type="molecule type" value="Genomic_DNA"/>
</dbReference>
<dbReference type="Proteomes" id="UP000824533">
    <property type="component" value="Linkage Group LG10"/>
</dbReference>
<keyword evidence="2" id="KW-1185">Reference proteome</keyword>
<organism evidence="1 2">
    <name type="scientific">Dendrolimus kikuchii</name>
    <dbReference type="NCBI Taxonomy" id="765133"/>
    <lineage>
        <taxon>Eukaryota</taxon>
        <taxon>Metazoa</taxon>
        <taxon>Ecdysozoa</taxon>
        <taxon>Arthropoda</taxon>
        <taxon>Hexapoda</taxon>
        <taxon>Insecta</taxon>
        <taxon>Pterygota</taxon>
        <taxon>Neoptera</taxon>
        <taxon>Endopterygota</taxon>
        <taxon>Lepidoptera</taxon>
        <taxon>Glossata</taxon>
        <taxon>Ditrysia</taxon>
        <taxon>Bombycoidea</taxon>
        <taxon>Lasiocampidae</taxon>
        <taxon>Dendrolimus</taxon>
    </lineage>
</organism>
<accession>A0ACC1D307</accession>
<name>A0ACC1D307_9NEOP</name>
<proteinExistence type="predicted"/>
<sequence length="295" mass="34216">MERYDITAWRSRYLERIRRSRNVDKIPVVYLEETYIHNTYHAKSCWQSEEEPGMFVSESSGSRWIIAHAGTENGFVNGALLMFKSQSKSSDYHDDMNSTNFLKWMTEKVIPSLPERSLVVMDNAPYHCTQINKAPPTSSIKRIYFEDTWTKAVLFELIKQNKGPPTYAVDALLKSHNHELLKLPPYHCDLDPIEKMWSLVKRRVTDKNVSQDPKEIVRLTEEAFETVTAEDWAAQCKHVQHLEEEYLKNDGLMDEEMDQFIISTASDSETESDSISIHSSDSDHSMTDHNYSIKL</sequence>
<evidence type="ECO:0000313" key="1">
    <source>
        <dbReference type="EMBL" id="KAJ0178104.1"/>
    </source>
</evidence>
<reference evidence="1 2" key="1">
    <citation type="journal article" date="2021" name="Front. Genet.">
        <title>Chromosome-Level Genome Assembly Reveals Significant Gene Expansion in the Toll and IMD Signaling Pathways of Dendrolimus kikuchii.</title>
        <authorList>
            <person name="Zhou J."/>
            <person name="Wu P."/>
            <person name="Xiong Z."/>
            <person name="Liu N."/>
            <person name="Zhao N."/>
            <person name="Ji M."/>
            <person name="Qiu Y."/>
            <person name="Yang B."/>
        </authorList>
    </citation>
    <scope>NUCLEOTIDE SEQUENCE [LARGE SCALE GENOMIC DNA]</scope>
    <source>
        <strain evidence="1">Ann1</strain>
    </source>
</reference>
<protein>
    <submittedName>
        <fullName evidence="1">Uncharacterized protein</fullName>
    </submittedName>
</protein>
<gene>
    <name evidence="1" type="ORF">K1T71_005927</name>
</gene>
<evidence type="ECO:0000313" key="2">
    <source>
        <dbReference type="Proteomes" id="UP000824533"/>
    </source>
</evidence>